<organism evidence="3">
    <name type="scientific">Flavobacterium sp. WC2416</name>
    <dbReference type="NCBI Taxonomy" id="3234141"/>
    <lineage>
        <taxon>Bacteria</taxon>
        <taxon>Pseudomonadati</taxon>
        <taxon>Bacteroidota</taxon>
        <taxon>Flavobacteriia</taxon>
        <taxon>Flavobacteriales</taxon>
        <taxon>Flavobacteriaceae</taxon>
        <taxon>Flavobacterium</taxon>
    </lineage>
</organism>
<sequence length="481" mass="53216">MRTTFKFTLLLFLAALTFQSCQDQDDTAVPINLEVQDFIWKGLNQYYLWQADVPNLADDRFASQDQLNVFLRGYPVPEELFDALRVDKSIDRFSWIVSDYLELEQALGGISKNHGAEFGLVYKPGSTTEIFGYVRYILPNSDAATKNIQRGSIFYGVNGTQLTISNYQTLLGADSYTLNLADYNGGAITSNGKSVDLVKTTVAENPILINKVITNGAHKIGYLMYNGFYAEYDTQLNAAFESLKSQGITDLVLDLRYNGGGSVLTATRLASMITGQYTGQIFAKQQWNSKINDYFASNNPEALNNNFTDQIGTTPINSLNLSKIYILTTKSTASASELVINGLKPYMDVVQIGDITTGKNVGSVTLYDSPTFGKDNRNPNHRYAMQPIVLKIINAAGFGDYYNGLTPTYQLKENLGNLDVLGNSSEPLLSTAIGKITGTGKMLKQNPEQDFNYFKDTKSIDGLQNQMYIEKAPEGLLKALK</sequence>
<dbReference type="GO" id="GO:0007165">
    <property type="term" value="P:signal transduction"/>
    <property type="evidence" value="ECO:0007669"/>
    <property type="project" value="TreeGrafter"/>
</dbReference>
<feature type="domain" description="Tail specific protease" evidence="2">
    <location>
        <begin position="190"/>
        <end position="412"/>
    </location>
</feature>
<dbReference type="SUPFAM" id="SSF52096">
    <property type="entry name" value="ClpP/crotonase"/>
    <property type="match status" value="1"/>
</dbReference>
<protein>
    <submittedName>
        <fullName evidence="3">S41 family peptidase</fullName>
    </submittedName>
</protein>
<dbReference type="CDD" id="cd07561">
    <property type="entry name" value="Peptidase_S41_CPP_like"/>
    <property type="match status" value="1"/>
</dbReference>
<dbReference type="SMART" id="SM00245">
    <property type="entry name" value="TSPc"/>
    <property type="match status" value="1"/>
</dbReference>
<dbReference type="AlphaFoldDB" id="A0AB39WA03"/>
<dbReference type="InterPro" id="IPR041613">
    <property type="entry name" value="Pept_S41_N"/>
</dbReference>
<dbReference type="GO" id="GO:0006508">
    <property type="term" value="P:proteolysis"/>
    <property type="evidence" value="ECO:0007669"/>
    <property type="project" value="InterPro"/>
</dbReference>
<keyword evidence="1" id="KW-0732">Signal</keyword>
<dbReference type="GO" id="GO:0030288">
    <property type="term" value="C:outer membrane-bounded periplasmic space"/>
    <property type="evidence" value="ECO:0007669"/>
    <property type="project" value="TreeGrafter"/>
</dbReference>
<dbReference type="PANTHER" id="PTHR32060">
    <property type="entry name" value="TAIL-SPECIFIC PROTEASE"/>
    <property type="match status" value="1"/>
</dbReference>
<evidence type="ECO:0000256" key="1">
    <source>
        <dbReference type="SAM" id="SignalP"/>
    </source>
</evidence>
<accession>A0AB39WA03</accession>
<gene>
    <name evidence="3" type="ORF">AB3G39_14360</name>
</gene>
<feature type="signal peptide" evidence="1">
    <location>
        <begin position="1"/>
        <end position="23"/>
    </location>
</feature>
<dbReference type="EMBL" id="CP165626">
    <property type="protein sequence ID" value="XDU98334.1"/>
    <property type="molecule type" value="Genomic_DNA"/>
</dbReference>
<dbReference type="Gene3D" id="3.90.226.10">
    <property type="entry name" value="2-enoyl-CoA Hydratase, Chain A, domain 1"/>
    <property type="match status" value="1"/>
</dbReference>
<evidence type="ECO:0000259" key="2">
    <source>
        <dbReference type="SMART" id="SM00245"/>
    </source>
</evidence>
<proteinExistence type="predicted"/>
<dbReference type="InterPro" id="IPR036034">
    <property type="entry name" value="PDZ_sf"/>
</dbReference>
<dbReference type="GO" id="GO:0004175">
    <property type="term" value="F:endopeptidase activity"/>
    <property type="evidence" value="ECO:0007669"/>
    <property type="project" value="TreeGrafter"/>
</dbReference>
<dbReference type="PROSITE" id="PS51257">
    <property type="entry name" value="PROKAR_LIPOPROTEIN"/>
    <property type="match status" value="1"/>
</dbReference>
<dbReference type="PANTHER" id="PTHR32060:SF30">
    <property type="entry name" value="CARBOXY-TERMINAL PROCESSING PROTEASE CTPA"/>
    <property type="match status" value="1"/>
</dbReference>
<dbReference type="InterPro" id="IPR029045">
    <property type="entry name" value="ClpP/crotonase-like_dom_sf"/>
</dbReference>
<dbReference type="Gene3D" id="2.30.42.10">
    <property type="match status" value="1"/>
</dbReference>
<evidence type="ECO:0000313" key="3">
    <source>
        <dbReference type="EMBL" id="XDU98334.1"/>
    </source>
</evidence>
<dbReference type="Pfam" id="PF18294">
    <property type="entry name" value="Pept_S41_N"/>
    <property type="match status" value="1"/>
</dbReference>
<dbReference type="InterPro" id="IPR005151">
    <property type="entry name" value="Tail-specific_protease"/>
</dbReference>
<feature type="chain" id="PRO_5044330203" evidence="1">
    <location>
        <begin position="24"/>
        <end position="481"/>
    </location>
</feature>
<dbReference type="Pfam" id="PF03572">
    <property type="entry name" value="Peptidase_S41"/>
    <property type="match status" value="1"/>
</dbReference>
<reference evidence="3" key="1">
    <citation type="submission" date="2024-07" db="EMBL/GenBank/DDBJ databases">
        <authorList>
            <person name="Biller S.J."/>
        </authorList>
    </citation>
    <scope>NUCLEOTIDE SEQUENCE</scope>
    <source>
        <strain evidence="3">WC2416</strain>
    </source>
</reference>
<name>A0AB39WA03_9FLAO</name>
<dbReference type="Gene3D" id="3.30.750.170">
    <property type="match status" value="1"/>
</dbReference>
<dbReference type="GO" id="GO:0008236">
    <property type="term" value="F:serine-type peptidase activity"/>
    <property type="evidence" value="ECO:0007669"/>
    <property type="project" value="InterPro"/>
</dbReference>
<dbReference type="RefSeq" id="WP_369765522.1">
    <property type="nucleotide sequence ID" value="NZ_CP165626.1"/>
</dbReference>